<dbReference type="InterPro" id="IPR021243">
    <property type="entry name" value="DUF2804"/>
</dbReference>
<comment type="caution">
    <text evidence="1">The sequence shown here is derived from an EMBL/GenBank/DDBJ whole genome shotgun (WGS) entry which is preliminary data.</text>
</comment>
<gene>
    <name evidence="1" type="ORF">ACFSJF_09970</name>
</gene>
<dbReference type="PANTHER" id="PTHR35868">
    <property type="entry name" value="DUF2804 DOMAIN-CONTAINING PROTEIN-RELATED"/>
    <property type="match status" value="1"/>
</dbReference>
<evidence type="ECO:0000313" key="2">
    <source>
        <dbReference type="Proteomes" id="UP001597383"/>
    </source>
</evidence>
<evidence type="ECO:0000313" key="1">
    <source>
        <dbReference type="EMBL" id="MFD2044593.1"/>
    </source>
</evidence>
<sequence length="127" mass="14151">MPYRTTWLWGTFATITPDGIIGANFAKRPIVPNTEEESCLWTPGDCESLTDITFEQTSDDPLAPWRVTSADGQLDVTFTPEDRKDVKHQLVLASIDYWQMVGTYTGTVAGHKVIGVRGVCESMRARL</sequence>
<proteinExistence type="predicted"/>
<keyword evidence="2" id="KW-1185">Reference proteome</keyword>
<organism evidence="1 2">
    <name type="scientific">Ornithinibacillus salinisoli</name>
    <dbReference type="NCBI Taxonomy" id="1848459"/>
    <lineage>
        <taxon>Bacteria</taxon>
        <taxon>Bacillati</taxon>
        <taxon>Bacillota</taxon>
        <taxon>Bacilli</taxon>
        <taxon>Bacillales</taxon>
        <taxon>Bacillaceae</taxon>
        <taxon>Ornithinibacillus</taxon>
    </lineage>
</organism>
<name>A0ABW4W1N5_9BACI</name>
<dbReference type="Pfam" id="PF10974">
    <property type="entry name" value="DUF2804"/>
    <property type="match status" value="1"/>
</dbReference>
<reference evidence="2" key="1">
    <citation type="journal article" date="2019" name="Int. J. Syst. Evol. Microbiol.">
        <title>The Global Catalogue of Microorganisms (GCM) 10K type strain sequencing project: providing services to taxonomists for standard genome sequencing and annotation.</title>
        <authorList>
            <consortium name="The Broad Institute Genomics Platform"/>
            <consortium name="The Broad Institute Genome Sequencing Center for Infectious Disease"/>
            <person name="Wu L."/>
            <person name="Ma J."/>
        </authorList>
    </citation>
    <scope>NUCLEOTIDE SEQUENCE [LARGE SCALE GENOMIC DNA]</scope>
    <source>
        <strain evidence="2">R28</strain>
    </source>
</reference>
<dbReference type="EMBL" id="JBHUHQ010000015">
    <property type="protein sequence ID" value="MFD2044593.1"/>
    <property type="molecule type" value="Genomic_DNA"/>
</dbReference>
<accession>A0ABW4W1N5</accession>
<dbReference type="RefSeq" id="WP_377559041.1">
    <property type="nucleotide sequence ID" value="NZ_JBHUHQ010000015.1"/>
</dbReference>
<dbReference type="Proteomes" id="UP001597383">
    <property type="component" value="Unassembled WGS sequence"/>
</dbReference>
<protein>
    <submittedName>
        <fullName evidence="1">DUF2804 domain-containing protein</fullName>
    </submittedName>
</protein>